<dbReference type="PANTHER" id="PTHR33164">
    <property type="entry name" value="TRANSCRIPTIONAL REGULATOR, MARR FAMILY"/>
    <property type="match status" value="1"/>
</dbReference>
<comment type="caution">
    <text evidence="2">The sequence shown here is derived from an EMBL/GenBank/DDBJ whole genome shotgun (WGS) entry which is preliminary data.</text>
</comment>
<dbReference type="PRINTS" id="PR00598">
    <property type="entry name" value="HTHMARR"/>
</dbReference>
<keyword evidence="3" id="KW-1185">Reference proteome</keyword>
<name>A0A0A0IY28_9MICO</name>
<dbReference type="Pfam" id="PF12802">
    <property type="entry name" value="MarR_2"/>
    <property type="match status" value="1"/>
</dbReference>
<organism evidence="2 3">
    <name type="scientific">Knoellia sinensis KCTC 19936</name>
    <dbReference type="NCBI Taxonomy" id="1385520"/>
    <lineage>
        <taxon>Bacteria</taxon>
        <taxon>Bacillati</taxon>
        <taxon>Actinomycetota</taxon>
        <taxon>Actinomycetes</taxon>
        <taxon>Micrococcales</taxon>
        <taxon>Intrasporangiaceae</taxon>
        <taxon>Knoellia</taxon>
    </lineage>
</organism>
<dbReference type="Gene3D" id="1.10.10.10">
    <property type="entry name" value="Winged helix-like DNA-binding domain superfamily/Winged helix DNA-binding domain"/>
    <property type="match status" value="1"/>
</dbReference>
<proteinExistence type="predicted"/>
<dbReference type="Proteomes" id="UP000030002">
    <property type="component" value="Unassembled WGS sequence"/>
</dbReference>
<gene>
    <name evidence="2" type="ORF">N802_09910</name>
</gene>
<evidence type="ECO:0000259" key="1">
    <source>
        <dbReference type="PROSITE" id="PS50995"/>
    </source>
</evidence>
<dbReference type="InterPro" id="IPR036390">
    <property type="entry name" value="WH_DNA-bd_sf"/>
</dbReference>
<evidence type="ECO:0000313" key="2">
    <source>
        <dbReference type="EMBL" id="KGN30070.1"/>
    </source>
</evidence>
<evidence type="ECO:0000313" key="3">
    <source>
        <dbReference type="Proteomes" id="UP000030002"/>
    </source>
</evidence>
<dbReference type="RefSeq" id="WP_035919149.1">
    <property type="nucleotide sequence ID" value="NZ_AVPJ01000023.1"/>
</dbReference>
<dbReference type="InterPro" id="IPR000835">
    <property type="entry name" value="HTH_MarR-typ"/>
</dbReference>
<dbReference type="AlphaFoldDB" id="A0A0A0IY28"/>
<dbReference type="PROSITE" id="PS50995">
    <property type="entry name" value="HTH_MARR_2"/>
    <property type="match status" value="1"/>
</dbReference>
<protein>
    <submittedName>
        <fullName evidence="2">MarR family transcripitonal regulator</fullName>
    </submittedName>
</protein>
<dbReference type="GO" id="GO:0003700">
    <property type="term" value="F:DNA-binding transcription factor activity"/>
    <property type="evidence" value="ECO:0007669"/>
    <property type="project" value="InterPro"/>
</dbReference>
<dbReference type="EMBL" id="AVPJ01000023">
    <property type="protein sequence ID" value="KGN30070.1"/>
    <property type="molecule type" value="Genomic_DNA"/>
</dbReference>
<dbReference type="GO" id="GO:0006950">
    <property type="term" value="P:response to stress"/>
    <property type="evidence" value="ECO:0007669"/>
    <property type="project" value="TreeGrafter"/>
</dbReference>
<accession>A0A0A0IY28</accession>
<dbReference type="eggNOG" id="COG1846">
    <property type="taxonomic scope" value="Bacteria"/>
</dbReference>
<dbReference type="STRING" id="1385520.N802_09910"/>
<dbReference type="SUPFAM" id="SSF46785">
    <property type="entry name" value="Winged helix' DNA-binding domain"/>
    <property type="match status" value="1"/>
</dbReference>
<reference evidence="2 3" key="1">
    <citation type="submission" date="2013-08" db="EMBL/GenBank/DDBJ databases">
        <title>The genome sequence of Knoellia sinensis.</title>
        <authorList>
            <person name="Zhu W."/>
            <person name="Wang G."/>
        </authorList>
    </citation>
    <scope>NUCLEOTIDE SEQUENCE [LARGE SCALE GENOMIC DNA]</scope>
    <source>
        <strain evidence="2 3">KCTC 19936</strain>
    </source>
</reference>
<dbReference type="PANTHER" id="PTHR33164:SF99">
    <property type="entry name" value="MARR FAMILY REGULATORY PROTEIN"/>
    <property type="match status" value="1"/>
</dbReference>
<dbReference type="InterPro" id="IPR039422">
    <property type="entry name" value="MarR/SlyA-like"/>
</dbReference>
<dbReference type="SMART" id="SM00347">
    <property type="entry name" value="HTH_MARR"/>
    <property type="match status" value="1"/>
</dbReference>
<dbReference type="InterPro" id="IPR036388">
    <property type="entry name" value="WH-like_DNA-bd_sf"/>
</dbReference>
<sequence length="142" mass="15686">MAAPSGPVTASSDVESAMFDFVDAYDRAYESAAQEHDLSVAHACVLGRLVDQRSMGDLADELGCDASNITQIVRRLESRGLVERHAGSDDRRLRHIVRTGEGETLYAAFEQSFEFARAASKRLTRAERRELERLLRKASGGE</sequence>
<feature type="domain" description="HTH marR-type" evidence="1">
    <location>
        <begin position="11"/>
        <end position="140"/>
    </location>
</feature>
<dbReference type="OrthoDB" id="9815567at2"/>